<comment type="catalytic activity">
    <reaction evidence="6">
        <text>P(1),P(4)-bis(5'-adenosyl) tetraphosphate + H2O = 2 ADP + 2 H(+)</text>
        <dbReference type="Rhea" id="RHEA:24252"/>
        <dbReference type="ChEBI" id="CHEBI:15377"/>
        <dbReference type="ChEBI" id="CHEBI:15378"/>
        <dbReference type="ChEBI" id="CHEBI:58141"/>
        <dbReference type="ChEBI" id="CHEBI:456216"/>
        <dbReference type="EC" id="3.6.1.41"/>
    </reaction>
</comment>
<accession>E6PCS0</accession>
<evidence type="ECO:0000256" key="1">
    <source>
        <dbReference type="ARBA" id="ARBA00012506"/>
    </source>
</evidence>
<keyword evidence="3" id="KW-0547">Nucleotide-binding</keyword>
<dbReference type="CDD" id="cd00077">
    <property type="entry name" value="HDc"/>
    <property type="match status" value="1"/>
</dbReference>
<dbReference type="EC" id="3.6.1.41" evidence="1"/>
<dbReference type="SMART" id="SM00471">
    <property type="entry name" value="HDc"/>
    <property type="match status" value="1"/>
</dbReference>
<dbReference type="SUPFAM" id="SSF109604">
    <property type="entry name" value="HD-domain/PDEase-like"/>
    <property type="match status" value="1"/>
</dbReference>
<reference evidence="8" key="1">
    <citation type="submission" date="2009-10" db="EMBL/GenBank/DDBJ databases">
        <title>Diversity of trophic interactions inside an arsenic-rich microbial ecosystem.</title>
        <authorList>
            <person name="Bertin P.N."/>
            <person name="Heinrich-Salmeron A."/>
            <person name="Pelletier E."/>
            <person name="Goulhen-Chollet F."/>
            <person name="Arsene-Ploetze F."/>
            <person name="Gallien S."/>
            <person name="Calteau A."/>
            <person name="Vallenet D."/>
            <person name="Casiot C."/>
            <person name="Chane-Woon-Ming B."/>
            <person name="Giloteaux L."/>
            <person name="Barakat M."/>
            <person name="Bonnefoy V."/>
            <person name="Bruneel O."/>
            <person name="Chandler M."/>
            <person name="Cleiss J."/>
            <person name="Duran R."/>
            <person name="Elbaz-Poulichet F."/>
            <person name="Fonknechten N."/>
            <person name="Lauga B."/>
            <person name="Mornico D."/>
            <person name="Ortet P."/>
            <person name="Schaeffer C."/>
            <person name="Siguier P."/>
            <person name="Alexander Thil Smith A."/>
            <person name="Van Dorsselaer A."/>
            <person name="Weissenbach J."/>
            <person name="Medigue C."/>
            <person name="Le Paslier D."/>
        </authorList>
    </citation>
    <scope>NUCLEOTIDE SEQUENCE</scope>
</reference>
<sequence length="198" mass="22255">MNRYSQLARDVRVTIGQKHRAEHSIRVARCAELLAMRHGLEPERARTAGMLHDLARLWPAARLLEEASRRGYPIDDFERRNPIVLHAPLSALLARERFGIQDPEIAEAISAHTLGAAEMSPLARVLFLADALEPQRDFRERADLWGLALQELDAAMYATLESTLAYARSRGYEIAPRTNAAFDTFSRLKGKVSTVSTH</sequence>
<evidence type="ECO:0000256" key="6">
    <source>
        <dbReference type="ARBA" id="ARBA00049417"/>
    </source>
</evidence>
<dbReference type="AlphaFoldDB" id="E6PCS0"/>
<evidence type="ECO:0000256" key="2">
    <source>
        <dbReference type="ARBA" id="ARBA00022723"/>
    </source>
</evidence>
<evidence type="ECO:0000256" key="4">
    <source>
        <dbReference type="ARBA" id="ARBA00022801"/>
    </source>
</evidence>
<keyword evidence="2" id="KW-0479">Metal-binding</keyword>
<gene>
    <name evidence="8" type="primary">yqeK</name>
    <name evidence="8" type="ORF">CARN1_2141</name>
</gene>
<name>E6PCS0_9ZZZZ</name>
<dbReference type="GO" id="GO:0000166">
    <property type="term" value="F:nucleotide binding"/>
    <property type="evidence" value="ECO:0007669"/>
    <property type="project" value="UniProtKB-KW"/>
</dbReference>
<dbReference type="PANTHER" id="PTHR35795:SF1">
    <property type="entry name" value="BIS(5'-NUCLEOSYL)-TETRAPHOSPHATASE, SYMMETRICAL"/>
    <property type="match status" value="1"/>
</dbReference>
<evidence type="ECO:0000313" key="8">
    <source>
        <dbReference type="EMBL" id="CBH74254.1"/>
    </source>
</evidence>
<dbReference type="PANTHER" id="PTHR35795">
    <property type="entry name" value="SLR1885 PROTEIN"/>
    <property type="match status" value="1"/>
</dbReference>
<feature type="domain" description="HD" evidence="7">
    <location>
        <begin position="20"/>
        <end position="135"/>
    </location>
</feature>
<proteinExistence type="predicted"/>
<evidence type="ECO:0000259" key="7">
    <source>
        <dbReference type="PROSITE" id="PS51831"/>
    </source>
</evidence>
<dbReference type="Gene3D" id="1.10.3210.10">
    <property type="entry name" value="Hypothetical protein af1432"/>
    <property type="match status" value="1"/>
</dbReference>
<dbReference type="PROSITE" id="PS51831">
    <property type="entry name" value="HD"/>
    <property type="match status" value="1"/>
</dbReference>
<dbReference type="NCBIfam" id="TIGR00488">
    <property type="entry name" value="bis(5'-nucleosyl)-tetraphosphatase (symmetrical) YqeK"/>
    <property type="match status" value="1"/>
</dbReference>
<organism evidence="8">
    <name type="scientific">mine drainage metagenome</name>
    <dbReference type="NCBI Taxonomy" id="410659"/>
    <lineage>
        <taxon>unclassified sequences</taxon>
        <taxon>metagenomes</taxon>
        <taxon>ecological metagenomes</taxon>
    </lineage>
</organism>
<protein>
    <recommendedName>
        <fullName evidence="1">bis(5'-nucleosyl)-tetraphosphatase (symmetrical)</fullName>
        <ecNumber evidence="1">3.6.1.41</ecNumber>
    </recommendedName>
</protein>
<dbReference type="InterPro" id="IPR005249">
    <property type="entry name" value="YqeK"/>
</dbReference>
<comment type="caution">
    <text evidence="8">The sequence shown here is derived from an EMBL/GenBank/DDBJ whole genome shotgun (WGS) entry which is preliminary data.</text>
</comment>
<keyword evidence="5" id="KW-0408">Iron</keyword>
<dbReference type="InterPro" id="IPR003607">
    <property type="entry name" value="HD/PDEase_dom"/>
</dbReference>
<keyword evidence="4 8" id="KW-0378">Hydrolase</keyword>
<dbReference type="GO" id="GO:0008803">
    <property type="term" value="F:bis(5'-nucleosyl)-tetraphosphatase (symmetrical) activity"/>
    <property type="evidence" value="ECO:0007669"/>
    <property type="project" value="UniProtKB-EC"/>
</dbReference>
<dbReference type="EMBL" id="CABL01000001">
    <property type="protein sequence ID" value="CBH74254.1"/>
    <property type="molecule type" value="Genomic_DNA"/>
</dbReference>
<dbReference type="GO" id="GO:0046872">
    <property type="term" value="F:metal ion binding"/>
    <property type="evidence" value="ECO:0007669"/>
    <property type="project" value="UniProtKB-KW"/>
</dbReference>
<evidence type="ECO:0000256" key="5">
    <source>
        <dbReference type="ARBA" id="ARBA00023004"/>
    </source>
</evidence>
<evidence type="ECO:0000256" key="3">
    <source>
        <dbReference type="ARBA" id="ARBA00022741"/>
    </source>
</evidence>
<dbReference type="Pfam" id="PF01966">
    <property type="entry name" value="HD"/>
    <property type="match status" value="1"/>
</dbReference>
<dbReference type="InterPro" id="IPR006674">
    <property type="entry name" value="HD_domain"/>
</dbReference>
<dbReference type="InterPro" id="IPR051094">
    <property type="entry name" value="Diverse_Catalytic_Enzymes"/>
</dbReference>